<sequence>MGKGKRRKCNKVKARANQRSELPAGPTSVNDLPDELLDAVLLSIVSSLHLIRAAATCRRWRRAIADAGFLARSRALHGAPPVAGRYYVTDRLPPNATGRWGRPAKKPAAFLPSSPAVVDAGHFSLDFLYVPPVDGDSARTMYYNCSSRIRHSRSREIIDSRGSLLLLTSGPWWESIDPRRWSPDFIVCEPVTRRYQGIARPADLSHLWYLGAFLFDGGGAGDAMSNFRVLSVLYERGRSHYQFCAPRACVFTPGSDGGWRICWHTMDDDGVEVPVLPNMETIHFAGRTAGKVYWGMESSSVLVLDESTLKFSLLTFPATMQWLYRRTSFRVIGGVDGGDTMRVVRMDGEDLEVFGQLLDSGERVIERSISLRDATAKLAGWQCWFFRLPARIVTAGNTFVVLTPPEKTWLFSIDLETMEVEKEHVRNRHVGPSYPCALPWPPVLQACVNHGDATAGVGAGAAAACSGGGWTAGGAGGARDADYTLDGSPGLAEEERLLLVVVQPPQIE</sequence>
<dbReference type="Proteomes" id="UP000604825">
    <property type="component" value="Unassembled WGS sequence"/>
</dbReference>
<protein>
    <recommendedName>
        <fullName evidence="6">F-box domain-containing protein</fullName>
    </recommendedName>
</protein>
<name>A0A811NN90_9POAL</name>
<evidence type="ECO:0000313" key="4">
    <source>
        <dbReference type="EMBL" id="CAD6225298.1"/>
    </source>
</evidence>
<evidence type="ECO:0008006" key="6">
    <source>
        <dbReference type="Google" id="ProtNLM"/>
    </source>
</evidence>
<dbReference type="Pfam" id="PF12937">
    <property type="entry name" value="F-box-like"/>
    <property type="match status" value="1"/>
</dbReference>
<dbReference type="Gene3D" id="1.20.1280.50">
    <property type="match status" value="1"/>
</dbReference>
<dbReference type="Pfam" id="PF23635">
    <property type="entry name" value="Beta-prop_AT5G49610-like"/>
    <property type="match status" value="1"/>
</dbReference>
<gene>
    <name evidence="4" type="ORF">NCGR_LOCUS17409</name>
</gene>
<reference evidence="4" key="1">
    <citation type="submission" date="2020-10" db="EMBL/GenBank/DDBJ databases">
        <authorList>
            <person name="Han B."/>
            <person name="Lu T."/>
            <person name="Zhao Q."/>
            <person name="Huang X."/>
            <person name="Zhao Y."/>
        </authorList>
    </citation>
    <scope>NUCLEOTIDE SEQUENCE</scope>
</reference>
<proteinExistence type="predicted"/>
<dbReference type="OrthoDB" id="674561at2759"/>
<evidence type="ECO:0000259" key="3">
    <source>
        <dbReference type="Pfam" id="PF23635"/>
    </source>
</evidence>
<dbReference type="PANTHER" id="PTHR33207">
    <property type="entry name" value="F-BOX DOMAIN CONTAINING PROTEIN-RELATED"/>
    <property type="match status" value="1"/>
</dbReference>
<feature type="domain" description="F-box" evidence="2">
    <location>
        <begin position="30"/>
        <end position="72"/>
    </location>
</feature>
<dbReference type="AlphaFoldDB" id="A0A811NN90"/>
<feature type="region of interest" description="Disordered" evidence="1">
    <location>
        <begin position="1"/>
        <end position="28"/>
    </location>
</feature>
<organism evidence="4 5">
    <name type="scientific">Miscanthus lutarioriparius</name>
    <dbReference type="NCBI Taxonomy" id="422564"/>
    <lineage>
        <taxon>Eukaryota</taxon>
        <taxon>Viridiplantae</taxon>
        <taxon>Streptophyta</taxon>
        <taxon>Embryophyta</taxon>
        <taxon>Tracheophyta</taxon>
        <taxon>Spermatophyta</taxon>
        <taxon>Magnoliopsida</taxon>
        <taxon>Liliopsida</taxon>
        <taxon>Poales</taxon>
        <taxon>Poaceae</taxon>
        <taxon>PACMAD clade</taxon>
        <taxon>Panicoideae</taxon>
        <taxon>Andropogonodae</taxon>
        <taxon>Andropogoneae</taxon>
        <taxon>Saccharinae</taxon>
        <taxon>Miscanthus</taxon>
    </lineage>
</organism>
<keyword evidence="5" id="KW-1185">Reference proteome</keyword>
<dbReference type="InterPro" id="IPR036047">
    <property type="entry name" value="F-box-like_dom_sf"/>
</dbReference>
<dbReference type="SUPFAM" id="SSF81383">
    <property type="entry name" value="F-box domain"/>
    <property type="match status" value="1"/>
</dbReference>
<dbReference type="InterPro" id="IPR056594">
    <property type="entry name" value="AT5G49610-like_b-prop"/>
</dbReference>
<evidence type="ECO:0000256" key="1">
    <source>
        <dbReference type="SAM" id="MobiDB-lite"/>
    </source>
</evidence>
<dbReference type="InterPro" id="IPR001810">
    <property type="entry name" value="F-box_dom"/>
</dbReference>
<feature type="compositionally biased region" description="Basic residues" evidence="1">
    <location>
        <begin position="1"/>
        <end position="16"/>
    </location>
</feature>
<evidence type="ECO:0000259" key="2">
    <source>
        <dbReference type="Pfam" id="PF12937"/>
    </source>
</evidence>
<feature type="domain" description="F-box protein AT5G49610-like beta-propeller" evidence="3">
    <location>
        <begin position="288"/>
        <end position="443"/>
    </location>
</feature>
<dbReference type="CDD" id="cd09917">
    <property type="entry name" value="F-box_SF"/>
    <property type="match status" value="1"/>
</dbReference>
<accession>A0A811NN90</accession>
<comment type="caution">
    <text evidence="4">The sequence shown here is derived from an EMBL/GenBank/DDBJ whole genome shotgun (WGS) entry which is preliminary data.</text>
</comment>
<dbReference type="EMBL" id="CAJGYO010000004">
    <property type="protein sequence ID" value="CAD6225298.1"/>
    <property type="molecule type" value="Genomic_DNA"/>
</dbReference>
<evidence type="ECO:0000313" key="5">
    <source>
        <dbReference type="Proteomes" id="UP000604825"/>
    </source>
</evidence>